<name>G4SVV1_META2</name>
<evidence type="ECO:0000256" key="1">
    <source>
        <dbReference type="SAM" id="Phobius"/>
    </source>
</evidence>
<evidence type="ECO:0000313" key="3">
    <source>
        <dbReference type="Proteomes" id="UP000008315"/>
    </source>
</evidence>
<dbReference type="KEGG" id="mah:MEALZ_3524"/>
<dbReference type="EMBL" id="FO082060">
    <property type="protein sequence ID" value="CCE25186.1"/>
    <property type="molecule type" value="Genomic_DNA"/>
</dbReference>
<accession>G4SVV1</accession>
<keyword evidence="3" id="KW-1185">Reference proteome</keyword>
<keyword evidence="1" id="KW-1133">Transmembrane helix</keyword>
<feature type="transmembrane region" description="Helical" evidence="1">
    <location>
        <begin position="25"/>
        <end position="46"/>
    </location>
</feature>
<dbReference type="Proteomes" id="UP000008315">
    <property type="component" value="Chromosome"/>
</dbReference>
<dbReference type="HOGENOM" id="CLU_2717706_0_0_6"/>
<proteinExistence type="predicted"/>
<keyword evidence="1" id="KW-0472">Membrane</keyword>
<dbReference type="AlphaFoldDB" id="G4SVV1"/>
<keyword evidence="1" id="KW-0812">Transmembrane</keyword>
<reference evidence="3" key="1">
    <citation type="journal article" date="2012" name="J. Bacteriol.">
        <title>Genome sequence of the haloalkaliphilic methanotrophic bacterium Methylomicrobium alcaliphilum 20Z.</title>
        <authorList>
            <person name="Vuilleumier S."/>
            <person name="Khmelenina V.N."/>
            <person name="Bringel F."/>
            <person name="Reshetnikov A.S."/>
            <person name="Lajus A."/>
            <person name="Mangenot S."/>
            <person name="Rouy Z."/>
            <person name="Op den Camp H.J."/>
            <person name="Jetten M.S."/>
            <person name="Dispirito A.A."/>
            <person name="Dunfield P."/>
            <person name="Klotz M.G."/>
            <person name="Semrau J.D."/>
            <person name="Stein L.Y."/>
            <person name="Barbe V."/>
            <person name="Medigue C."/>
            <person name="Trotsenko Y.A."/>
            <person name="Kalyuzhnaya M.G."/>
        </authorList>
    </citation>
    <scope>NUCLEOTIDE SEQUENCE [LARGE SCALE GENOMIC DNA]</scope>
    <source>
        <strain evidence="3">DSM 19304 / NCIMB 14124 / VKM B-2133 / 20Z</strain>
    </source>
</reference>
<gene>
    <name evidence="2" type="ordered locus">MEALZ_3524</name>
</gene>
<evidence type="ECO:0000313" key="2">
    <source>
        <dbReference type="EMBL" id="CCE25186.1"/>
    </source>
</evidence>
<sequence length="72" mass="7989">MQRFFGIGDDKTNMVDGKVKFGHSFLILVVVETIILRSAVLLEFIVKLRLQGSKDFTIPVLSLSAIPNLGIK</sequence>
<organism evidence="2 3">
    <name type="scientific">Methylotuvimicrobium alcaliphilum (strain DSM 19304 / NCIMB 14124 / VKM B-2133 / 20Z)</name>
    <name type="common">Methylomicrobium alcaliphilum</name>
    <dbReference type="NCBI Taxonomy" id="1091494"/>
    <lineage>
        <taxon>Bacteria</taxon>
        <taxon>Pseudomonadati</taxon>
        <taxon>Pseudomonadota</taxon>
        <taxon>Gammaproteobacteria</taxon>
        <taxon>Methylococcales</taxon>
        <taxon>Methylococcaceae</taxon>
        <taxon>Methylotuvimicrobium</taxon>
    </lineage>
</organism>
<protein>
    <submittedName>
        <fullName evidence="2">Uncharacterized protein</fullName>
    </submittedName>
</protein>